<reference evidence="1" key="1">
    <citation type="submission" date="2018-02" db="EMBL/GenBank/DDBJ databases">
        <title>Rhizophora mucronata_Transcriptome.</title>
        <authorList>
            <person name="Meera S.P."/>
            <person name="Sreeshan A."/>
            <person name="Augustine A."/>
        </authorList>
    </citation>
    <scope>NUCLEOTIDE SEQUENCE</scope>
    <source>
        <tissue evidence="1">Leaf</tissue>
    </source>
</reference>
<proteinExistence type="predicted"/>
<name>A0A2P2QUS4_RHIMU</name>
<accession>A0A2P2QUS4</accession>
<dbReference type="AlphaFoldDB" id="A0A2P2QUS4"/>
<evidence type="ECO:0000313" key="1">
    <source>
        <dbReference type="EMBL" id="MBX70762.1"/>
    </source>
</evidence>
<dbReference type="EMBL" id="GGEC01090278">
    <property type="protein sequence ID" value="MBX70762.1"/>
    <property type="molecule type" value="Transcribed_RNA"/>
</dbReference>
<organism evidence="1">
    <name type="scientific">Rhizophora mucronata</name>
    <name type="common">Asiatic mangrove</name>
    <dbReference type="NCBI Taxonomy" id="61149"/>
    <lineage>
        <taxon>Eukaryota</taxon>
        <taxon>Viridiplantae</taxon>
        <taxon>Streptophyta</taxon>
        <taxon>Embryophyta</taxon>
        <taxon>Tracheophyta</taxon>
        <taxon>Spermatophyta</taxon>
        <taxon>Magnoliopsida</taxon>
        <taxon>eudicotyledons</taxon>
        <taxon>Gunneridae</taxon>
        <taxon>Pentapetalae</taxon>
        <taxon>rosids</taxon>
        <taxon>fabids</taxon>
        <taxon>Malpighiales</taxon>
        <taxon>Rhizophoraceae</taxon>
        <taxon>Rhizophora</taxon>
    </lineage>
</organism>
<sequence length="60" mass="7098">MKRTKLIATICMAGIIYSLPNLLNSAPRCKNIMNFDETRVEMRFSKQKKMKIEYFGCFWS</sequence>
<protein>
    <submittedName>
        <fullName evidence="1">Uncharacterized protein</fullName>
    </submittedName>
</protein>